<dbReference type="Pfam" id="PF00240">
    <property type="entry name" value="ubiquitin"/>
    <property type="match status" value="1"/>
</dbReference>
<dbReference type="AlphaFoldDB" id="A0A0N4ZMU0"/>
<keyword evidence="2" id="KW-0472">Membrane</keyword>
<dbReference type="Gene3D" id="3.10.20.90">
    <property type="entry name" value="Phosphatidylinositol 3-kinase Catalytic Subunit, Chain A, domain 1"/>
    <property type="match status" value="1"/>
</dbReference>
<keyword evidence="4" id="KW-1185">Reference proteome</keyword>
<evidence type="ECO:0000313" key="5">
    <source>
        <dbReference type="WBParaSite" id="PTRK_0000985700.1"/>
    </source>
</evidence>
<evidence type="ECO:0000313" key="4">
    <source>
        <dbReference type="Proteomes" id="UP000038045"/>
    </source>
</evidence>
<dbReference type="InterPro" id="IPR002602">
    <property type="entry name" value="DB"/>
</dbReference>
<dbReference type="PANTHER" id="PTHR46705">
    <property type="entry name" value="PROTEIN CBG09805"/>
    <property type="match status" value="1"/>
</dbReference>
<evidence type="ECO:0000256" key="2">
    <source>
        <dbReference type="SAM" id="Phobius"/>
    </source>
</evidence>
<dbReference type="Proteomes" id="UP000038045">
    <property type="component" value="Unplaced"/>
</dbReference>
<accession>A0A0N4ZMU0</accession>
<dbReference type="InterPro" id="IPR029071">
    <property type="entry name" value="Ubiquitin-like_domsf"/>
</dbReference>
<feature type="region of interest" description="Disordered" evidence="1">
    <location>
        <begin position="349"/>
        <end position="389"/>
    </location>
</feature>
<feature type="compositionally biased region" description="Polar residues" evidence="1">
    <location>
        <begin position="426"/>
        <end position="435"/>
    </location>
</feature>
<dbReference type="WBParaSite" id="PTRK_0000985700.1">
    <property type="protein sequence ID" value="PTRK_0000985700.1"/>
    <property type="gene ID" value="PTRK_0000985700"/>
</dbReference>
<evidence type="ECO:0000256" key="1">
    <source>
        <dbReference type="SAM" id="MobiDB-lite"/>
    </source>
</evidence>
<organism evidence="4 5">
    <name type="scientific">Parastrongyloides trichosuri</name>
    <name type="common">Possum-specific nematode worm</name>
    <dbReference type="NCBI Taxonomy" id="131310"/>
    <lineage>
        <taxon>Eukaryota</taxon>
        <taxon>Metazoa</taxon>
        <taxon>Ecdysozoa</taxon>
        <taxon>Nematoda</taxon>
        <taxon>Chromadorea</taxon>
        <taxon>Rhabditida</taxon>
        <taxon>Tylenchina</taxon>
        <taxon>Panagrolaimomorpha</taxon>
        <taxon>Strongyloidoidea</taxon>
        <taxon>Strongyloididae</taxon>
        <taxon>Parastrongyloides</taxon>
    </lineage>
</organism>
<dbReference type="SMART" id="SM00213">
    <property type="entry name" value="UBQ"/>
    <property type="match status" value="1"/>
</dbReference>
<feature type="transmembrane region" description="Helical" evidence="2">
    <location>
        <begin position="17"/>
        <end position="39"/>
    </location>
</feature>
<dbReference type="InterPro" id="IPR000626">
    <property type="entry name" value="Ubiquitin-like_dom"/>
</dbReference>
<keyword evidence="2" id="KW-0812">Transmembrane</keyword>
<keyword evidence="2" id="KW-1133">Transmembrane helix</keyword>
<reference evidence="5" key="1">
    <citation type="submission" date="2017-02" db="UniProtKB">
        <authorList>
            <consortium name="WormBaseParasite"/>
        </authorList>
    </citation>
    <scope>IDENTIFICATION</scope>
</reference>
<dbReference type="CDD" id="cd17057">
    <property type="entry name" value="Ubl_TMUB1_like"/>
    <property type="match status" value="1"/>
</dbReference>
<feature type="region of interest" description="Disordered" evidence="1">
    <location>
        <begin position="426"/>
        <end position="462"/>
    </location>
</feature>
<feature type="domain" description="Ubiquitin-like" evidence="3">
    <location>
        <begin position="542"/>
        <end position="615"/>
    </location>
</feature>
<name>A0A0N4ZMU0_PARTI</name>
<dbReference type="PANTHER" id="PTHR46705:SF2">
    <property type="entry name" value="DOMAIN OF UNKNOWN FUNCTION DB DOMAIN-CONTAINING PROTEIN"/>
    <property type="match status" value="1"/>
</dbReference>
<dbReference type="Pfam" id="PF01682">
    <property type="entry name" value="DB"/>
    <property type="match status" value="1"/>
</dbReference>
<dbReference type="SUPFAM" id="SSF54236">
    <property type="entry name" value="Ubiquitin-like"/>
    <property type="match status" value="1"/>
</dbReference>
<evidence type="ECO:0000259" key="3">
    <source>
        <dbReference type="PROSITE" id="PS50053"/>
    </source>
</evidence>
<sequence>MDIAIEDNQFLDLFSTYSFIAGCILLIFGFAYLHATWAIRNDSKNIDKLAWIVEEITLTTRNVIRVIPLTERQIILASSSSNSRFISDFLRNDPTGISRTSVIDEPIHSRKHILVVYGPKTADRNQKFYERIRVVGSKRCYFWFNKTDTVYDIMISITKVANFALALLVSGALSEMRNINNFSYHQTMPFTFSRVLYTRNMRDDVKHKRHSIERRNLNVSDVRKSYIKRFCSKKGIKDIVKCYTGWIPDDRDKEENIKKYTEMAIDKYSSIALNNKLFKAKMEIVEKLIEKYPHILEEEGENPYYLKSINRAAKKYAGNIIVTDRYVEEVIDGIYKETYERFKNEKDGKNDLENITSYSSQEEEDLVSKKEAPQIRISNTSTPPRDPQSFRIGYATFGDFTNRTQTDNTQSVYSRSFTSRNNINSLFDQNNSQGRRSIPSFVASSSPNTYSGIRRISSENSNDSDEEIFRGYRFTNIGVNSSISTFFGNNTNFYNNTDRDINDIDSEISEVNSESSHIMGSSSDDTDEAFRVESESEDDEGHTIRLKFLNDYEKIVPFLKNMKVGDFKQLHFREAVENNKVIRLIFAGQLLRDDKRKLGFYGLVNGSVLHVHISEVQLSNTTNNENFSENERNTGGVQYVTSSDDDGIPEQRVFTSYLFNLQRQITGYLLARLLWLRNETENADISSTSFFYQFYVIYMGLLNLAIRIFERWEAEGNQRLFDSTIGELVGDNFSSLLILVIFPPMIYLCTSSGVCGCGQTQHCGCNRARAMSTPTKRCIDENCSPGYSCGEYGCARSRMHGSVLTKDGLLISDDEFVNKTNLFKNILTPNMYNKKNYLISSKDLDMMTFQKITNPNFLFKQCCEGRKLPDSCLMKCNFNSFTISTLHNMALGYDECPINAGADMLYCGGQGRDHRECCRKRGVSNTLAGDKCLVFCDQRPGRISNLDYSYISCIDKLETIKSCFYEEVKSHAENLLLDKLINS</sequence>
<dbReference type="STRING" id="131310.A0A0N4ZMU0"/>
<protein>
    <submittedName>
        <fullName evidence="5">Ubiquitin-like domain-containing protein</fullName>
    </submittedName>
</protein>
<dbReference type="PROSITE" id="PS50053">
    <property type="entry name" value="UBIQUITIN_2"/>
    <property type="match status" value="1"/>
</dbReference>
<proteinExistence type="predicted"/>
<feature type="compositionally biased region" description="Polar residues" evidence="1">
    <location>
        <begin position="442"/>
        <end position="451"/>
    </location>
</feature>